<accession>A0A1I1MEH8</accession>
<dbReference type="InterPro" id="IPR045746">
    <property type="entry name" value="ACT14924-like_Acyltransf_dom"/>
</dbReference>
<feature type="domain" description="Phospholipid/glycerol acyltransferase" evidence="1">
    <location>
        <begin position="95"/>
        <end position="218"/>
    </location>
</feature>
<dbReference type="OrthoDB" id="1113830at2"/>
<organism evidence="2 3">
    <name type="scientific">Pseudooceanicola nitratireducens</name>
    <dbReference type="NCBI Taxonomy" id="517719"/>
    <lineage>
        <taxon>Bacteria</taxon>
        <taxon>Pseudomonadati</taxon>
        <taxon>Pseudomonadota</taxon>
        <taxon>Alphaproteobacteria</taxon>
        <taxon>Rhodobacterales</taxon>
        <taxon>Paracoccaceae</taxon>
        <taxon>Pseudooceanicola</taxon>
    </lineage>
</organism>
<dbReference type="GO" id="GO:0016746">
    <property type="term" value="F:acyltransferase activity"/>
    <property type="evidence" value="ECO:0007669"/>
    <property type="project" value="InterPro"/>
</dbReference>
<proteinExistence type="predicted"/>
<dbReference type="AlphaFoldDB" id="A0A1I1MEH8"/>
<keyword evidence="3" id="KW-1185">Reference proteome</keyword>
<dbReference type="CDD" id="cd07986">
    <property type="entry name" value="LPLAT_ACT14924-like"/>
    <property type="match status" value="1"/>
</dbReference>
<dbReference type="InterPro" id="IPR002123">
    <property type="entry name" value="Plipid/glycerol_acylTrfase"/>
</dbReference>
<dbReference type="RefSeq" id="WP_093448051.1">
    <property type="nucleotide sequence ID" value="NZ_FNZG01000001.1"/>
</dbReference>
<gene>
    <name evidence="2" type="ORF">SAMN05421762_2286</name>
</gene>
<dbReference type="Proteomes" id="UP000231644">
    <property type="component" value="Unassembled WGS sequence"/>
</dbReference>
<sequence>MTAQTPPETTGKPPSNRQIARDISYAHSAATKGGRALIRVMENVTGRPGLIKRADGYGRDVAAGRDFWSVMVDRYGLSLSVAGGALENIPREGPLILVANHPYGILDGLMMGHLLQQQRGDFRILANSVFRKAEDINRVILPISFDETKEAVQQNIETRRTALRYLAEGGAIGVFPGGTVSTALRPFSRPMDPGWRGFTARMITKSEATVVPMFFAGHTSRLFQLASHLHSTLRMGLLIKEFRSRIGTPVEVVIGDPIPREEIARFAGETRALMDFLRRQTYALSPEPLKSFEYGFEFEDKHRTGGDPRRRY</sequence>
<dbReference type="STRING" id="517719.SAMN05421762_2286"/>
<protein>
    <submittedName>
        <fullName evidence="2">Putative hemolysin</fullName>
    </submittedName>
</protein>
<dbReference type="SUPFAM" id="SSF69593">
    <property type="entry name" value="Glycerol-3-phosphate (1)-acyltransferase"/>
    <property type="match status" value="1"/>
</dbReference>
<reference evidence="2 3" key="1">
    <citation type="submission" date="2016-10" db="EMBL/GenBank/DDBJ databases">
        <authorList>
            <person name="de Groot N.N."/>
        </authorList>
    </citation>
    <scope>NUCLEOTIDE SEQUENCE [LARGE SCALE GENOMIC DNA]</scope>
    <source>
        <strain evidence="2 3">DSM 29619</strain>
    </source>
</reference>
<name>A0A1I1MEH8_9RHOB</name>
<evidence type="ECO:0000313" key="3">
    <source>
        <dbReference type="Proteomes" id="UP000231644"/>
    </source>
</evidence>
<dbReference type="Pfam" id="PF19576">
    <property type="entry name" value="Acyltransf_2"/>
    <property type="match status" value="1"/>
</dbReference>
<evidence type="ECO:0000313" key="2">
    <source>
        <dbReference type="EMBL" id="SFC81063.1"/>
    </source>
</evidence>
<dbReference type="SMART" id="SM00563">
    <property type="entry name" value="PlsC"/>
    <property type="match status" value="1"/>
</dbReference>
<dbReference type="EMBL" id="FOLX01000001">
    <property type="protein sequence ID" value="SFC81063.1"/>
    <property type="molecule type" value="Genomic_DNA"/>
</dbReference>
<evidence type="ECO:0000259" key="1">
    <source>
        <dbReference type="SMART" id="SM00563"/>
    </source>
</evidence>